<organism evidence="2 3">
    <name type="scientific">Batillaria attramentaria</name>
    <dbReference type="NCBI Taxonomy" id="370345"/>
    <lineage>
        <taxon>Eukaryota</taxon>
        <taxon>Metazoa</taxon>
        <taxon>Spiralia</taxon>
        <taxon>Lophotrochozoa</taxon>
        <taxon>Mollusca</taxon>
        <taxon>Gastropoda</taxon>
        <taxon>Caenogastropoda</taxon>
        <taxon>Sorbeoconcha</taxon>
        <taxon>Cerithioidea</taxon>
        <taxon>Batillariidae</taxon>
        <taxon>Batillaria</taxon>
    </lineage>
</organism>
<name>A0ABD0LZJ4_9CAEN</name>
<evidence type="ECO:0000313" key="3">
    <source>
        <dbReference type="Proteomes" id="UP001519460"/>
    </source>
</evidence>
<dbReference type="InterPro" id="IPR011333">
    <property type="entry name" value="SKP1/BTB/POZ_sf"/>
</dbReference>
<evidence type="ECO:0000313" key="2">
    <source>
        <dbReference type="EMBL" id="KAK7505025.1"/>
    </source>
</evidence>
<keyword evidence="3" id="KW-1185">Reference proteome</keyword>
<dbReference type="PANTHER" id="PTHR22744">
    <property type="entry name" value="HELIX LOOP HELIX PROTEIN 21-RELATED"/>
    <property type="match status" value="1"/>
</dbReference>
<feature type="domain" description="BTB" evidence="1">
    <location>
        <begin position="51"/>
        <end position="110"/>
    </location>
</feature>
<dbReference type="InterPro" id="IPR000210">
    <property type="entry name" value="BTB/POZ_dom"/>
</dbReference>
<dbReference type="SMART" id="SM00225">
    <property type="entry name" value="BTB"/>
    <property type="match status" value="1"/>
</dbReference>
<dbReference type="PROSITE" id="PS50097">
    <property type="entry name" value="BTB"/>
    <property type="match status" value="1"/>
</dbReference>
<dbReference type="Pfam" id="PF00651">
    <property type="entry name" value="BTB"/>
    <property type="match status" value="1"/>
</dbReference>
<accession>A0ABD0LZJ4</accession>
<comment type="caution">
    <text evidence="2">The sequence shown here is derived from an EMBL/GenBank/DDBJ whole genome shotgun (WGS) entry which is preliminary data.</text>
</comment>
<dbReference type="SUPFAM" id="SSF54695">
    <property type="entry name" value="POZ domain"/>
    <property type="match status" value="1"/>
</dbReference>
<proteinExistence type="predicted"/>
<dbReference type="EMBL" id="JACVVK020000012">
    <property type="protein sequence ID" value="KAK7505025.1"/>
    <property type="molecule type" value="Genomic_DNA"/>
</dbReference>
<dbReference type="Gene3D" id="3.30.710.10">
    <property type="entry name" value="Potassium Channel Kv1.1, Chain A"/>
    <property type="match status" value="1"/>
</dbReference>
<dbReference type="AlphaFoldDB" id="A0ABD0LZJ4"/>
<reference evidence="2 3" key="1">
    <citation type="journal article" date="2023" name="Sci. Data">
        <title>Genome assembly of the Korean intertidal mud-creeper Batillaria attramentaria.</title>
        <authorList>
            <person name="Patra A.K."/>
            <person name="Ho P.T."/>
            <person name="Jun S."/>
            <person name="Lee S.J."/>
            <person name="Kim Y."/>
            <person name="Won Y.J."/>
        </authorList>
    </citation>
    <scope>NUCLEOTIDE SEQUENCE [LARGE SCALE GENOMIC DNA]</scope>
    <source>
        <strain evidence="2">Wonlab-2016</strain>
    </source>
</reference>
<sequence length="226" mass="25989">MTNVTAAIIQRAVYAAFTAEMDLSSDEAFTAEFADSATLQTGPFETADDTTDVAFVVEDRKLYFNKMILGMCSPVFKSMFTSDFKEKNAEKIPVPGKSYDHIVAFLEQLHPLYSSKPITDKTLEQILPLADKYQVESLRQKCEQYIGNQLELGSLKKNLTDNQLLMYLWLCEEYRLPKHRQLLLDLGTQRMATKFEESHYYKLVPPTAKSDLLIQRVKLLEKRLLR</sequence>
<dbReference type="Proteomes" id="UP001519460">
    <property type="component" value="Unassembled WGS sequence"/>
</dbReference>
<evidence type="ECO:0000259" key="1">
    <source>
        <dbReference type="PROSITE" id="PS50097"/>
    </source>
</evidence>
<dbReference type="PANTHER" id="PTHR22744:SF17">
    <property type="entry name" value="BTB DOMAIN-CONTAINING PROTEIN"/>
    <property type="match status" value="1"/>
</dbReference>
<protein>
    <recommendedName>
        <fullName evidence="1">BTB domain-containing protein</fullName>
    </recommendedName>
</protein>
<gene>
    <name evidence="2" type="ORF">BaRGS_00003595</name>
</gene>